<dbReference type="Proteomes" id="UP001596549">
    <property type="component" value="Unassembled WGS sequence"/>
</dbReference>
<dbReference type="Gene3D" id="3.30.750.24">
    <property type="entry name" value="STAS domain"/>
    <property type="match status" value="1"/>
</dbReference>
<reference evidence="2" key="1">
    <citation type="journal article" date="2019" name="Int. J. Syst. Evol. Microbiol.">
        <title>The Global Catalogue of Microorganisms (GCM) 10K type strain sequencing project: providing services to taxonomists for standard genome sequencing and annotation.</title>
        <authorList>
            <consortium name="The Broad Institute Genomics Platform"/>
            <consortium name="The Broad Institute Genome Sequencing Center for Infectious Disease"/>
            <person name="Wu L."/>
            <person name="Ma J."/>
        </authorList>
    </citation>
    <scope>NUCLEOTIDE SEQUENCE [LARGE SCALE GENOMIC DNA]</scope>
    <source>
        <strain evidence="2">NBRC 106396</strain>
    </source>
</reference>
<accession>A0ABW2NQQ4</accession>
<evidence type="ECO:0000313" key="1">
    <source>
        <dbReference type="EMBL" id="MFC7372775.1"/>
    </source>
</evidence>
<organism evidence="1 2">
    <name type="scientific">Fictibacillus iocasae</name>
    <dbReference type="NCBI Taxonomy" id="2715437"/>
    <lineage>
        <taxon>Bacteria</taxon>
        <taxon>Bacillati</taxon>
        <taxon>Bacillota</taxon>
        <taxon>Bacilli</taxon>
        <taxon>Bacillales</taxon>
        <taxon>Fictibacillaceae</taxon>
        <taxon>Fictibacillus</taxon>
    </lineage>
</organism>
<dbReference type="RefSeq" id="WP_379750341.1">
    <property type="nucleotide sequence ID" value="NZ_JBHTCP010000047.1"/>
</dbReference>
<dbReference type="InterPro" id="IPR036513">
    <property type="entry name" value="STAS_dom_sf"/>
</dbReference>
<sequence length="253" mass="28904">MPFHEKYLPVPYMKIDEYGNILNYSDEASALFSFDQLDLKALLDEESIAKLLKNATPSLEKKCFELHFQTKDNPLALFDVHLSWDHEHYGHLVAMPKDNTSSSRVIDQLALLQQRLSSTNFELFEKKEMLEKTLHRMNVLSGPFIAITEKVALVPLFGDLNGVKMSAITLNVIKRSYEGDYDEILFDFSGVGEIHEDGVRKFCELFDILMCMSSIIIRIAGIKPFHAQSLNQLGFNLEAYYESSVKEVVRNAN</sequence>
<proteinExistence type="predicted"/>
<dbReference type="EMBL" id="JBHTCP010000047">
    <property type="protein sequence ID" value="MFC7372775.1"/>
    <property type="molecule type" value="Genomic_DNA"/>
</dbReference>
<evidence type="ECO:0000313" key="2">
    <source>
        <dbReference type="Proteomes" id="UP001596549"/>
    </source>
</evidence>
<protein>
    <submittedName>
        <fullName evidence="1">Stressosome protein rsbRB</fullName>
    </submittedName>
</protein>
<comment type="caution">
    <text evidence="1">The sequence shown here is derived from an EMBL/GenBank/DDBJ whole genome shotgun (WGS) entry which is preliminary data.</text>
</comment>
<name>A0ABW2NQQ4_9BACL</name>
<gene>
    <name evidence="1" type="ORF">ACFQPF_13995</name>
</gene>
<keyword evidence="2" id="KW-1185">Reference proteome</keyword>